<evidence type="ECO:0000313" key="8">
    <source>
        <dbReference type="Proteomes" id="UP000190130"/>
    </source>
</evidence>
<feature type="transmembrane region" description="Helical" evidence="6">
    <location>
        <begin position="20"/>
        <end position="39"/>
    </location>
</feature>
<feature type="transmembrane region" description="Helical" evidence="6">
    <location>
        <begin position="378"/>
        <end position="402"/>
    </location>
</feature>
<dbReference type="PANTHER" id="PTHR30250">
    <property type="entry name" value="PST FAMILY PREDICTED COLANIC ACID TRANSPORTER"/>
    <property type="match status" value="1"/>
</dbReference>
<evidence type="ECO:0000256" key="2">
    <source>
        <dbReference type="ARBA" id="ARBA00022475"/>
    </source>
</evidence>
<sequence length="436" mass="46537">MSLRQRLRENLTSDLFSHGYVLVANQILSSGLGLLYWAIAARLLLPAEIGLASSTISGIVLLGMVAELGITVALTRYTAQVGRSFRRFVATCYALNIGAGILVWSVLTATGLIDFMIPELNGNHLLVLAAIICSTLFYVQDGVLAARRRTWLILVENLAYNLAKLALLIALARMGVGHAVVLSWFAPLPFFLVAIGLIVFSRRLHARSIESHDRDSTADYRQVVSVVGFDYLGGLLNEASVRLLPLIVLNLLGAAEAAFFFQGWLIANTIRLASSSFVTSFVVTVAAAPDKLLPYARRALALVVLLVAVAAAALILAAPLLLALLGKDYVENSITILRLLAVSSIPAAVNIWFIALARLRNWGRSITINYAIQGSLTIGLTLVLAPWLGLSGVGLACIFGQIGAMLQTLSAVAQVLAGPAEPHVGPVPQLREADGS</sequence>
<proteinExistence type="predicted"/>
<comment type="subcellular location">
    <subcellularLocation>
        <location evidence="1">Cell membrane</location>
        <topology evidence="1">Multi-pass membrane protein</topology>
    </subcellularLocation>
</comment>
<reference evidence="7 8" key="1">
    <citation type="submission" date="2017-02" db="EMBL/GenBank/DDBJ databases">
        <authorList>
            <person name="Peterson S.W."/>
        </authorList>
    </citation>
    <scope>NUCLEOTIDE SEQUENCE [LARGE SCALE GENOMIC DNA]</scope>
    <source>
        <strain evidence="7 8">DSM 9653</strain>
    </source>
</reference>
<evidence type="ECO:0000256" key="3">
    <source>
        <dbReference type="ARBA" id="ARBA00022692"/>
    </source>
</evidence>
<evidence type="ECO:0000256" key="4">
    <source>
        <dbReference type="ARBA" id="ARBA00022989"/>
    </source>
</evidence>
<feature type="transmembrane region" description="Helical" evidence="6">
    <location>
        <begin position="125"/>
        <end position="146"/>
    </location>
</feature>
<evidence type="ECO:0000256" key="5">
    <source>
        <dbReference type="ARBA" id="ARBA00023136"/>
    </source>
</evidence>
<keyword evidence="2" id="KW-1003">Cell membrane</keyword>
<dbReference type="EMBL" id="FUYX01000002">
    <property type="protein sequence ID" value="SKB51341.1"/>
    <property type="molecule type" value="Genomic_DNA"/>
</dbReference>
<feature type="transmembrane region" description="Helical" evidence="6">
    <location>
        <begin position="243"/>
        <end position="264"/>
    </location>
</feature>
<dbReference type="PANTHER" id="PTHR30250:SF11">
    <property type="entry name" value="O-ANTIGEN TRANSPORTER-RELATED"/>
    <property type="match status" value="1"/>
</dbReference>
<feature type="transmembrane region" description="Helical" evidence="6">
    <location>
        <begin position="182"/>
        <end position="200"/>
    </location>
</feature>
<keyword evidence="5 6" id="KW-0472">Membrane</keyword>
<feature type="transmembrane region" description="Helical" evidence="6">
    <location>
        <begin position="270"/>
        <end position="288"/>
    </location>
</feature>
<gene>
    <name evidence="7" type="ORF">SAMN05660750_01078</name>
</gene>
<feature type="transmembrane region" description="Helical" evidence="6">
    <location>
        <begin position="158"/>
        <end position="176"/>
    </location>
</feature>
<feature type="transmembrane region" description="Helical" evidence="6">
    <location>
        <begin position="300"/>
        <end position="324"/>
    </location>
</feature>
<evidence type="ECO:0000256" key="6">
    <source>
        <dbReference type="SAM" id="Phobius"/>
    </source>
</evidence>
<protein>
    <submittedName>
        <fullName evidence="7">Membrane protein involved in the export of O-antigen and teichoic acid</fullName>
    </submittedName>
</protein>
<dbReference type="GO" id="GO:0005886">
    <property type="term" value="C:plasma membrane"/>
    <property type="evidence" value="ECO:0007669"/>
    <property type="project" value="UniProtKB-SubCell"/>
</dbReference>
<keyword evidence="3 6" id="KW-0812">Transmembrane</keyword>
<feature type="transmembrane region" description="Helical" evidence="6">
    <location>
        <begin position="88"/>
        <end position="113"/>
    </location>
</feature>
<dbReference type="RefSeq" id="WP_176168565.1">
    <property type="nucleotide sequence ID" value="NZ_FUYX01000002.1"/>
</dbReference>
<feature type="transmembrane region" description="Helical" evidence="6">
    <location>
        <begin position="336"/>
        <end position="357"/>
    </location>
</feature>
<name>A0A1T5BW25_9HYPH</name>
<evidence type="ECO:0000256" key="1">
    <source>
        <dbReference type="ARBA" id="ARBA00004651"/>
    </source>
</evidence>
<accession>A0A1T5BW25</accession>
<dbReference type="InterPro" id="IPR050833">
    <property type="entry name" value="Poly_Biosynth_Transport"/>
</dbReference>
<feature type="transmembrane region" description="Helical" evidence="6">
    <location>
        <begin position="51"/>
        <end position="76"/>
    </location>
</feature>
<dbReference type="AlphaFoldDB" id="A0A1T5BW25"/>
<evidence type="ECO:0000313" key="7">
    <source>
        <dbReference type="EMBL" id="SKB51341.1"/>
    </source>
</evidence>
<organism evidence="7 8">
    <name type="scientific">Bosea thiooxidans</name>
    <dbReference type="NCBI Taxonomy" id="53254"/>
    <lineage>
        <taxon>Bacteria</taxon>
        <taxon>Pseudomonadati</taxon>
        <taxon>Pseudomonadota</taxon>
        <taxon>Alphaproteobacteria</taxon>
        <taxon>Hyphomicrobiales</taxon>
        <taxon>Boseaceae</taxon>
        <taxon>Bosea</taxon>
    </lineage>
</organism>
<keyword evidence="4 6" id="KW-1133">Transmembrane helix</keyword>
<dbReference type="Proteomes" id="UP000190130">
    <property type="component" value="Unassembled WGS sequence"/>
</dbReference>